<dbReference type="Proteomes" id="UP000020773">
    <property type="component" value="Unassembled WGS sequence"/>
</dbReference>
<organism evidence="6 7">
    <name type="scientific">Bacteroides fragilis str. 3998T(B)3</name>
    <dbReference type="NCBI Taxonomy" id="1339316"/>
    <lineage>
        <taxon>Bacteria</taxon>
        <taxon>Pseudomonadati</taxon>
        <taxon>Bacteroidota</taxon>
        <taxon>Bacteroidia</taxon>
        <taxon>Bacteroidales</taxon>
        <taxon>Bacteroidaceae</taxon>
        <taxon>Bacteroides</taxon>
    </lineage>
</organism>
<dbReference type="PATRIC" id="fig|1339316.3.peg.4468"/>
<name>A0A015V078_BACFG</name>
<evidence type="ECO:0000256" key="4">
    <source>
        <dbReference type="ARBA" id="ARBA00022840"/>
    </source>
</evidence>
<dbReference type="Gene3D" id="3.40.50.300">
    <property type="entry name" value="P-loop containing nucleotide triphosphate hydrolases"/>
    <property type="match status" value="1"/>
</dbReference>
<dbReference type="RefSeq" id="WP_005791987.1">
    <property type="nucleotide sequence ID" value="NZ_JGDB01000277.1"/>
</dbReference>
<dbReference type="PANTHER" id="PTHR43335:SF4">
    <property type="entry name" value="ABC TRANSPORTER, ATP-BINDING PROTEIN"/>
    <property type="match status" value="1"/>
</dbReference>
<dbReference type="GO" id="GO:0016887">
    <property type="term" value="F:ATP hydrolysis activity"/>
    <property type="evidence" value="ECO:0007669"/>
    <property type="project" value="InterPro"/>
</dbReference>
<dbReference type="EMBL" id="JGDB01000277">
    <property type="protein sequence ID" value="EXY88651.1"/>
    <property type="molecule type" value="Genomic_DNA"/>
</dbReference>
<comment type="similarity">
    <text evidence="1">Belongs to the ABC transporter superfamily.</text>
</comment>
<evidence type="ECO:0000256" key="1">
    <source>
        <dbReference type="ARBA" id="ARBA00005417"/>
    </source>
</evidence>
<accession>A0A015V078</accession>
<keyword evidence="4" id="KW-0067">ATP-binding</keyword>
<dbReference type="InterPro" id="IPR003593">
    <property type="entry name" value="AAA+_ATPase"/>
</dbReference>
<evidence type="ECO:0000313" key="6">
    <source>
        <dbReference type="EMBL" id="EXY88651.1"/>
    </source>
</evidence>
<evidence type="ECO:0000256" key="3">
    <source>
        <dbReference type="ARBA" id="ARBA00022741"/>
    </source>
</evidence>
<dbReference type="SUPFAM" id="SSF52540">
    <property type="entry name" value="P-loop containing nucleoside triphosphate hydrolases"/>
    <property type="match status" value="1"/>
</dbReference>
<comment type="caution">
    <text evidence="6">The sequence shown here is derived from an EMBL/GenBank/DDBJ whole genome shotgun (WGS) entry which is preliminary data.</text>
</comment>
<dbReference type="PANTHER" id="PTHR43335">
    <property type="entry name" value="ABC TRANSPORTER, ATP-BINDING PROTEIN"/>
    <property type="match status" value="1"/>
</dbReference>
<keyword evidence="2" id="KW-0813">Transport</keyword>
<dbReference type="InterPro" id="IPR027417">
    <property type="entry name" value="P-loop_NTPase"/>
</dbReference>
<proteinExistence type="inferred from homology"/>
<protein>
    <submittedName>
        <fullName evidence="6">ABC transporter family protein</fullName>
    </submittedName>
</protein>
<feature type="domain" description="ABC transporter" evidence="5">
    <location>
        <begin position="4"/>
        <end position="230"/>
    </location>
</feature>
<reference evidence="6 7" key="1">
    <citation type="submission" date="2014-02" db="EMBL/GenBank/DDBJ databases">
        <authorList>
            <person name="Sears C."/>
            <person name="Carroll K."/>
            <person name="Sack B.R."/>
            <person name="Qadri F."/>
            <person name="Myers L.L."/>
            <person name="Chung G.-T."/>
            <person name="Escheverria P."/>
            <person name="Fraser C.M."/>
            <person name="Sadzewicz L."/>
            <person name="Shefchek K.A."/>
            <person name="Tallon L."/>
            <person name="Das S.P."/>
            <person name="Daugherty S."/>
            <person name="Mongodin E.F."/>
        </authorList>
    </citation>
    <scope>NUCLEOTIDE SEQUENCE [LARGE SCALE GENOMIC DNA]</scope>
    <source>
        <strain evidence="7">3998T(B)3</strain>
    </source>
</reference>
<gene>
    <name evidence="6" type="ORF">M125_4703</name>
</gene>
<dbReference type="InterPro" id="IPR003439">
    <property type="entry name" value="ABC_transporter-like_ATP-bd"/>
</dbReference>
<evidence type="ECO:0000313" key="7">
    <source>
        <dbReference type="Proteomes" id="UP000020773"/>
    </source>
</evidence>
<dbReference type="Pfam" id="PF00005">
    <property type="entry name" value="ABC_tran"/>
    <property type="match status" value="1"/>
</dbReference>
<dbReference type="AlphaFoldDB" id="A0A015V078"/>
<dbReference type="PROSITE" id="PS50893">
    <property type="entry name" value="ABC_TRANSPORTER_2"/>
    <property type="match status" value="1"/>
</dbReference>
<dbReference type="SMART" id="SM00382">
    <property type="entry name" value="AAA"/>
    <property type="match status" value="1"/>
</dbReference>
<sequence>MGKIEIRNLCFRYGKQMVLNNLNLDIPENALYGYLGNNGSGKTTTIQVLLGLARPVKGEVLYDGQPFRDQREKQLRKIGLCPGEPFYYDNLTGYEHLAYLDHIYHCGRTAINKVLAITGIENARNKKLRHYSTGMIHRLGMAMALLHDPDILFLDEPLNGLDPEGIHSIRELLLQLHQEGKTVFLSSHLLDEVEKTCTHVGILQHGCLLYQGDLSELLNSIEKRIHIRLDKVDLLHSVCKEVQIDSRIKSESILEVILSNDTTYDRLIELLGQGGYHISAIQPLENTLESVYLKLTSQTK</sequence>
<evidence type="ECO:0000259" key="5">
    <source>
        <dbReference type="PROSITE" id="PS50893"/>
    </source>
</evidence>
<evidence type="ECO:0000256" key="2">
    <source>
        <dbReference type="ARBA" id="ARBA00022448"/>
    </source>
</evidence>
<dbReference type="GO" id="GO:0005524">
    <property type="term" value="F:ATP binding"/>
    <property type="evidence" value="ECO:0007669"/>
    <property type="project" value="UniProtKB-KW"/>
</dbReference>
<dbReference type="CDD" id="cd03230">
    <property type="entry name" value="ABC_DR_subfamily_A"/>
    <property type="match status" value="1"/>
</dbReference>
<keyword evidence="3" id="KW-0547">Nucleotide-binding</keyword>